<dbReference type="Pfam" id="PF18291">
    <property type="entry name" value="HU-HIG"/>
    <property type="match status" value="1"/>
</dbReference>
<organism evidence="3 4">
    <name type="scientific">Xylanibacter rodentium</name>
    <dbReference type="NCBI Taxonomy" id="2736289"/>
    <lineage>
        <taxon>Bacteria</taxon>
        <taxon>Pseudomonadati</taxon>
        <taxon>Bacteroidota</taxon>
        <taxon>Bacteroidia</taxon>
        <taxon>Bacteroidales</taxon>
        <taxon>Prevotellaceae</taxon>
        <taxon>Xylanibacter</taxon>
    </lineage>
</organism>
<protein>
    <submittedName>
        <fullName evidence="3">DNA-binding protein</fullName>
    </submittedName>
</protein>
<dbReference type="SUPFAM" id="SSF47729">
    <property type="entry name" value="IHF-like DNA-binding proteins"/>
    <property type="match status" value="1"/>
</dbReference>
<sequence length="138" mass="16139">MALQIRLFQNKDSRKEYGGKWYGRVVSTGEVDTRTLARNISESNSVTESDVKAVIAALVAEMKRQMQNGKTVVLDDFGRFHLTVQSEMTDTKEEYNLKKHIRRIICKFTPSARRNQLTHRLEREMCDGVKLKRWQFDE</sequence>
<evidence type="ECO:0000259" key="2">
    <source>
        <dbReference type="Pfam" id="PF18291"/>
    </source>
</evidence>
<dbReference type="Gene3D" id="4.10.520.10">
    <property type="entry name" value="IHF-like DNA-binding proteins"/>
    <property type="match status" value="1"/>
</dbReference>
<dbReference type="InterPro" id="IPR041607">
    <property type="entry name" value="HU-HIG"/>
</dbReference>
<feature type="domain" description="HU" evidence="2">
    <location>
        <begin position="1"/>
        <end position="113"/>
    </location>
</feature>
<dbReference type="InterPro" id="IPR010992">
    <property type="entry name" value="IHF-like_DNA-bd_dom_sf"/>
</dbReference>
<dbReference type="GO" id="GO:0003677">
    <property type="term" value="F:DNA binding"/>
    <property type="evidence" value="ECO:0007669"/>
    <property type="project" value="UniProtKB-KW"/>
</dbReference>
<dbReference type="InterPro" id="IPR005902">
    <property type="entry name" value="HU_DNA-bd_put"/>
</dbReference>
<dbReference type="Proteomes" id="UP001193734">
    <property type="component" value="Unassembled WGS sequence"/>
</dbReference>
<comment type="caution">
    <text evidence="3">The sequence shown here is derived from an EMBL/GenBank/DDBJ whole genome shotgun (WGS) entry which is preliminary data.</text>
</comment>
<evidence type="ECO:0000313" key="3">
    <source>
        <dbReference type="EMBL" id="NPE13502.1"/>
    </source>
</evidence>
<name>A0ABX2AVS4_9BACT</name>
<keyword evidence="1 3" id="KW-0238">DNA-binding</keyword>
<dbReference type="EMBL" id="JABKKE010000005">
    <property type="protein sequence ID" value="NPE13502.1"/>
    <property type="molecule type" value="Genomic_DNA"/>
</dbReference>
<proteinExistence type="predicted"/>
<dbReference type="NCBIfam" id="TIGR01201">
    <property type="entry name" value="HU_rel"/>
    <property type="match status" value="1"/>
</dbReference>
<keyword evidence="4" id="KW-1185">Reference proteome</keyword>
<evidence type="ECO:0000313" key="4">
    <source>
        <dbReference type="Proteomes" id="UP001193734"/>
    </source>
</evidence>
<dbReference type="GeneID" id="82156927"/>
<accession>A0ABX2AVS4</accession>
<dbReference type="RefSeq" id="WP_172176018.1">
    <property type="nucleotide sequence ID" value="NZ_CASGIA010000004.1"/>
</dbReference>
<evidence type="ECO:0000256" key="1">
    <source>
        <dbReference type="ARBA" id="ARBA00023125"/>
    </source>
</evidence>
<reference evidence="3 4" key="1">
    <citation type="submission" date="2020-05" db="EMBL/GenBank/DDBJ databases">
        <title>Distinct polysaccharide utilization as determinants for interspecies competition between intestinal Prevotella spp.</title>
        <authorList>
            <person name="Galvez E.J.C."/>
            <person name="Iljazovic A."/>
            <person name="Strowig T."/>
        </authorList>
    </citation>
    <scope>NUCLEOTIDE SEQUENCE [LARGE SCALE GENOMIC DNA]</scope>
    <source>
        <strain evidence="3 4">PROD</strain>
    </source>
</reference>
<gene>
    <name evidence="3" type="ORF">HPS55_04025</name>
</gene>